<dbReference type="Proteomes" id="UP001215280">
    <property type="component" value="Unassembled WGS sequence"/>
</dbReference>
<feature type="compositionally biased region" description="Basic and acidic residues" evidence="1">
    <location>
        <begin position="33"/>
        <end position="67"/>
    </location>
</feature>
<protein>
    <submittedName>
        <fullName evidence="2">Uncharacterized protein</fullName>
    </submittedName>
</protein>
<comment type="caution">
    <text evidence="2">The sequence shown here is derived from an EMBL/GenBank/DDBJ whole genome shotgun (WGS) entry which is preliminary data.</text>
</comment>
<dbReference type="AlphaFoldDB" id="A0AAD7NVD2"/>
<dbReference type="EMBL" id="JARJLG010000012">
    <property type="protein sequence ID" value="KAJ7776597.1"/>
    <property type="molecule type" value="Genomic_DNA"/>
</dbReference>
<evidence type="ECO:0000256" key="1">
    <source>
        <dbReference type="SAM" id="MobiDB-lite"/>
    </source>
</evidence>
<proteinExistence type="predicted"/>
<gene>
    <name evidence="2" type="ORF">DFH07DRAFT_766791</name>
</gene>
<feature type="compositionally biased region" description="Pro residues" evidence="1">
    <location>
        <begin position="474"/>
        <end position="490"/>
    </location>
</feature>
<feature type="region of interest" description="Disordered" evidence="1">
    <location>
        <begin position="474"/>
        <end position="538"/>
    </location>
</feature>
<organism evidence="2 3">
    <name type="scientific">Mycena maculata</name>
    <dbReference type="NCBI Taxonomy" id="230809"/>
    <lineage>
        <taxon>Eukaryota</taxon>
        <taxon>Fungi</taxon>
        <taxon>Dikarya</taxon>
        <taxon>Basidiomycota</taxon>
        <taxon>Agaricomycotina</taxon>
        <taxon>Agaricomycetes</taxon>
        <taxon>Agaricomycetidae</taxon>
        <taxon>Agaricales</taxon>
        <taxon>Marasmiineae</taxon>
        <taxon>Mycenaceae</taxon>
        <taxon>Mycena</taxon>
    </lineage>
</organism>
<feature type="compositionally biased region" description="Basic and acidic residues" evidence="1">
    <location>
        <begin position="505"/>
        <end position="516"/>
    </location>
</feature>
<feature type="compositionally biased region" description="Pro residues" evidence="1">
    <location>
        <begin position="527"/>
        <end position="538"/>
    </location>
</feature>
<evidence type="ECO:0000313" key="2">
    <source>
        <dbReference type="EMBL" id="KAJ7776597.1"/>
    </source>
</evidence>
<keyword evidence="3" id="KW-1185">Reference proteome</keyword>
<sequence length="1021" mass="113381">MKMKEWEKEKVWWCVRGFGRPTADWDFNTQRESSGEVRVGRTRDTGTAESVRKGHRGLGERDPQQPERKRKNKGDGRMGQNAWMEGGKALESERLRGRRSGQYVSSLLPSMSIPLAPRGQCTQCVNGECAAFVVADIDPVQQSTRPRSTARIWDFHSVCICTAGWPAHDPPAATGVAPTPASTVQPTMPTSAPARSLLGTLEPPMHGFLGLPLPVQGNAATRRGASAARSIAHGPFAAATANHSGPRRRYPSANTALTVKVYVLVWPNNRPGDYDPPGVSVLKITLRNANGKRYAQAFQDHGLYFAIDIPHDGPTNVAEFNRHIVDKLAEHNLTMPPCPDDTLDGVSSDDLAGQLWELLQPRGLQDVYTYQIHPSINDNNFGHSTFKKLQKPPNPLDTNQLWIFLAPRFGPLLGPVASFSTRDAPLTGNHPCFGLRFLDTLPATHRSARNDPLDVGCYGSCPSDETVVSIIPYLPPPPPPPLRTATPPPQGVIRHRSPTSQSISSDRRVRARHDESIPLALEQDRPSTPPAPPVRPPLVPLELGRDVLAARDINNWAENIEELLQPLDPHNTLRPVYIRGDTVRAIAACLIDLLVYLQLSKDNPAIPFVMEDPGLAAEIGHRTLVVSLSSFFLSVRLYEITTRKDQGRTSGGPGPERAVLRDACTVLADRHNFWQSVPSSTMFRPVLSPVGIPVPLRVNTFRAHGAFLAIHCFALHHGPHPISLWVIQALINGPSAMLIPENLLLHMDPGAYDLLAPWYDFHQDTPVPSAQDPAHPLRMFIFDYLPTMQPNLISNTRTKQEHDAWIIAAFAAILLGHPDPWNHPEWLALVEGFNIIINRMRFADTLRSCGARRFTVAIYDRRVKQVEDVSKHLRFETVSRASDSTTPLFIKLFEIRLQRYLQGCGHPPQLRGVEVSEEDFNEHRSNLLLRANLILRSTSDSDMCPTRDNWIISFRFHGRDTPNSVLGAPIAFHSCSYSLDIHLDRALQEILLEAPSADAHIASSFDAWVHSQFMNNEHNTG</sequence>
<name>A0AAD7NVD2_9AGAR</name>
<feature type="region of interest" description="Disordered" evidence="1">
    <location>
        <begin position="20"/>
        <end position="86"/>
    </location>
</feature>
<evidence type="ECO:0000313" key="3">
    <source>
        <dbReference type="Proteomes" id="UP001215280"/>
    </source>
</evidence>
<reference evidence="2" key="1">
    <citation type="submission" date="2023-03" db="EMBL/GenBank/DDBJ databases">
        <title>Massive genome expansion in bonnet fungi (Mycena s.s.) driven by repeated elements and novel gene families across ecological guilds.</title>
        <authorList>
            <consortium name="Lawrence Berkeley National Laboratory"/>
            <person name="Harder C.B."/>
            <person name="Miyauchi S."/>
            <person name="Viragh M."/>
            <person name="Kuo A."/>
            <person name="Thoen E."/>
            <person name="Andreopoulos B."/>
            <person name="Lu D."/>
            <person name="Skrede I."/>
            <person name="Drula E."/>
            <person name="Henrissat B."/>
            <person name="Morin E."/>
            <person name="Kohler A."/>
            <person name="Barry K."/>
            <person name="LaButti K."/>
            <person name="Morin E."/>
            <person name="Salamov A."/>
            <person name="Lipzen A."/>
            <person name="Mereny Z."/>
            <person name="Hegedus B."/>
            <person name="Baldrian P."/>
            <person name="Stursova M."/>
            <person name="Weitz H."/>
            <person name="Taylor A."/>
            <person name="Grigoriev I.V."/>
            <person name="Nagy L.G."/>
            <person name="Martin F."/>
            <person name="Kauserud H."/>
        </authorList>
    </citation>
    <scope>NUCLEOTIDE SEQUENCE</scope>
    <source>
        <strain evidence="2">CBHHK188m</strain>
    </source>
</reference>
<accession>A0AAD7NVD2</accession>